<evidence type="ECO:0000256" key="1">
    <source>
        <dbReference type="SAM" id="SignalP"/>
    </source>
</evidence>
<dbReference type="EMBL" id="FODO01000020">
    <property type="protein sequence ID" value="SEO81653.1"/>
    <property type="molecule type" value="Genomic_DNA"/>
</dbReference>
<accession>A0A1H8STZ9</accession>
<protein>
    <recommendedName>
        <fullName evidence="4">Peptidase</fullName>
    </recommendedName>
</protein>
<dbReference type="Proteomes" id="UP000198814">
    <property type="component" value="Unassembled WGS sequence"/>
</dbReference>
<organism evidence="2 3">
    <name type="scientific">Nitrosomonas oligotropha</name>
    <dbReference type="NCBI Taxonomy" id="42354"/>
    <lineage>
        <taxon>Bacteria</taxon>
        <taxon>Pseudomonadati</taxon>
        <taxon>Pseudomonadota</taxon>
        <taxon>Betaproteobacteria</taxon>
        <taxon>Nitrosomonadales</taxon>
        <taxon>Nitrosomonadaceae</taxon>
        <taxon>Nitrosomonas</taxon>
    </lineage>
</organism>
<dbReference type="OrthoDB" id="8547939at2"/>
<dbReference type="Gene3D" id="3.10.450.40">
    <property type="match status" value="1"/>
</dbReference>
<gene>
    <name evidence="2" type="ORF">SAMN05216333_12021</name>
</gene>
<dbReference type="RefSeq" id="WP_090320731.1">
    <property type="nucleotide sequence ID" value="NZ_FNOE01000021.1"/>
</dbReference>
<feature type="chain" id="PRO_5011491717" description="Peptidase" evidence="1">
    <location>
        <begin position="24"/>
        <end position="96"/>
    </location>
</feature>
<proteinExistence type="predicted"/>
<evidence type="ECO:0000313" key="3">
    <source>
        <dbReference type="Proteomes" id="UP000198814"/>
    </source>
</evidence>
<reference evidence="3" key="1">
    <citation type="submission" date="2016-10" db="EMBL/GenBank/DDBJ databases">
        <authorList>
            <person name="Varghese N."/>
            <person name="Submissions S."/>
        </authorList>
    </citation>
    <scope>NUCLEOTIDE SEQUENCE [LARGE SCALE GENOMIC DNA]</scope>
    <source>
        <strain evidence="3">Nm76</strain>
    </source>
</reference>
<name>A0A1H8STZ9_9PROT</name>
<sequence>MNRWWKISIIALLAISAFTPATAGRHSAANEHPTQNDPATSITEQRAIIIAQQHFKGRVLAINQTDHTYRIKILSNQGTVHMVLINALDGTVISTH</sequence>
<evidence type="ECO:0008006" key="4">
    <source>
        <dbReference type="Google" id="ProtNLM"/>
    </source>
</evidence>
<keyword evidence="3" id="KW-1185">Reference proteome</keyword>
<dbReference type="STRING" id="42354.SAMN05216333_12021"/>
<keyword evidence="1" id="KW-0732">Signal</keyword>
<evidence type="ECO:0000313" key="2">
    <source>
        <dbReference type="EMBL" id="SEO81653.1"/>
    </source>
</evidence>
<dbReference type="AlphaFoldDB" id="A0A1H8STZ9"/>
<feature type="signal peptide" evidence="1">
    <location>
        <begin position="1"/>
        <end position="23"/>
    </location>
</feature>